<keyword evidence="2 7" id="KW-0813">Transport</keyword>
<protein>
    <submittedName>
        <fullName evidence="10">ABC transporter permease subunit</fullName>
    </submittedName>
</protein>
<comment type="subcellular location">
    <subcellularLocation>
        <location evidence="1 7">Cell membrane</location>
        <topology evidence="1 7">Multi-pass membrane protein</topology>
    </subcellularLocation>
</comment>
<keyword evidence="5 7" id="KW-1133">Transmembrane helix</keyword>
<feature type="transmembrane region" description="Helical" evidence="7">
    <location>
        <begin position="179"/>
        <end position="199"/>
    </location>
</feature>
<feature type="domain" description="ABC transmembrane type-1" evidence="9">
    <location>
        <begin position="380"/>
        <end position="566"/>
    </location>
</feature>
<keyword evidence="4 7" id="KW-0812">Transmembrane</keyword>
<dbReference type="RefSeq" id="WP_169383938.1">
    <property type="nucleotide sequence ID" value="NZ_JAAXLA010000057.1"/>
</dbReference>
<dbReference type="InterPro" id="IPR035906">
    <property type="entry name" value="MetI-like_sf"/>
</dbReference>
<gene>
    <name evidence="10" type="ORF">HF526_24595</name>
</gene>
<feature type="transmembrane region" description="Helical" evidence="7">
    <location>
        <begin position="240"/>
        <end position="259"/>
    </location>
</feature>
<dbReference type="PANTHER" id="PTHR43386:SF1">
    <property type="entry name" value="D,D-DIPEPTIDE TRANSPORT SYSTEM PERMEASE PROTEIN DDPC-RELATED"/>
    <property type="match status" value="1"/>
</dbReference>
<reference evidence="10 11" key="1">
    <citation type="submission" date="2020-04" db="EMBL/GenBank/DDBJ databases">
        <authorList>
            <person name="Klaysubun C."/>
            <person name="Duangmal K."/>
            <person name="Lipun K."/>
        </authorList>
    </citation>
    <scope>NUCLEOTIDE SEQUENCE [LARGE SCALE GENOMIC DNA]</scope>
    <source>
        <strain evidence="10 11">K10HN5</strain>
    </source>
</reference>
<feature type="transmembrane region" description="Helical" evidence="7">
    <location>
        <begin position="12"/>
        <end position="30"/>
    </location>
</feature>
<keyword evidence="3" id="KW-1003">Cell membrane</keyword>
<accession>A0ABX1SFY0</accession>
<proteinExistence type="inferred from homology"/>
<dbReference type="EMBL" id="JAAXLA010000057">
    <property type="protein sequence ID" value="NMI00465.1"/>
    <property type="molecule type" value="Genomic_DNA"/>
</dbReference>
<evidence type="ECO:0000313" key="10">
    <source>
        <dbReference type="EMBL" id="NMI00465.1"/>
    </source>
</evidence>
<evidence type="ECO:0000256" key="6">
    <source>
        <dbReference type="ARBA" id="ARBA00023136"/>
    </source>
</evidence>
<feature type="transmembrane region" description="Helical" evidence="7">
    <location>
        <begin position="502"/>
        <end position="523"/>
    </location>
</feature>
<evidence type="ECO:0000256" key="8">
    <source>
        <dbReference type="SAM" id="MobiDB-lite"/>
    </source>
</evidence>
<feature type="transmembrane region" description="Helical" evidence="7">
    <location>
        <begin position="543"/>
        <end position="567"/>
    </location>
</feature>
<evidence type="ECO:0000256" key="2">
    <source>
        <dbReference type="ARBA" id="ARBA00022448"/>
    </source>
</evidence>
<evidence type="ECO:0000256" key="4">
    <source>
        <dbReference type="ARBA" id="ARBA00022692"/>
    </source>
</evidence>
<dbReference type="Proteomes" id="UP000820669">
    <property type="component" value="Unassembled WGS sequence"/>
</dbReference>
<organism evidence="10 11">
    <name type="scientific">Pseudonocardia acidicola</name>
    <dbReference type="NCBI Taxonomy" id="2724939"/>
    <lineage>
        <taxon>Bacteria</taxon>
        <taxon>Bacillati</taxon>
        <taxon>Actinomycetota</taxon>
        <taxon>Actinomycetes</taxon>
        <taxon>Pseudonocardiales</taxon>
        <taxon>Pseudonocardiaceae</taxon>
        <taxon>Pseudonocardia</taxon>
    </lineage>
</organism>
<feature type="region of interest" description="Disordered" evidence="8">
    <location>
        <begin position="566"/>
        <end position="595"/>
    </location>
</feature>
<dbReference type="PROSITE" id="PS50928">
    <property type="entry name" value="ABC_TM1"/>
    <property type="match status" value="1"/>
</dbReference>
<evidence type="ECO:0000313" key="11">
    <source>
        <dbReference type="Proteomes" id="UP000820669"/>
    </source>
</evidence>
<dbReference type="Pfam" id="PF00528">
    <property type="entry name" value="BPD_transp_1"/>
    <property type="match status" value="2"/>
</dbReference>
<dbReference type="InterPro" id="IPR050366">
    <property type="entry name" value="BP-dependent_transpt_permease"/>
</dbReference>
<feature type="transmembrane region" description="Helical" evidence="7">
    <location>
        <begin position="100"/>
        <end position="127"/>
    </location>
</feature>
<feature type="transmembrane region" description="Helical" evidence="7">
    <location>
        <begin position="279"/>
        <end position="300"/>
    </location>
</feature>
<dbReference type="CDD" id="cd06261">
    <property type="entry name" value="TM_PBP2"/>
    <property type="match status" value="1"/>
</dbReference>
<keyword evidence="6 7" id="KW-0472">Membrane</keyword>
<comment type="similarity">
    <text evidence="7">Belongs to the binding-protein-dependent transport system permease family.</text>
</comment>
<dbReference type="InterPro" id="IPR000515">
    <property type="entry name" value="MetI-like"/>
</dbReference>
<evidence type="ECO:0000256" key="5">
    <source>
        <dbReference type="ARBA" id="ARBA00022989"/>
    </source>
</evidence>
<feature type="transmembrane region" description="Helical" evidence="7">
    <location>
        <begin position="429"/>
        <end position="452"/>
    </location>
</feature>
<comment type="caution">
    <text evidence="10">The sequence shown here is derived from an EMBL/GenBank/DDBJ whole genome shotgun (WGS) entry which is preliminary data.</text>
</comment>
<feature type="transmembrane region" description="Helical" evidence="7">
    <location>
        <begin position="139"/>
        <end position="167"/>
    </location>
</feature>
<evidence type="ECO:0000256" key="3">
    <source>
        <dbReference type="ARBA" id="ARBA00022475"/>
    </source>
</evidence>
<feature type="transmembrane region" description="Helical" evidence="7">
    <location>
        <begin position="328"/>
        <end position="347"/>
    </location>
</feature>
<evidence type="ECO:0000259" key="9">
    <source>
        <dbReference type="PROSITE" id="PS50928"/>
    </source>
</evidence>
<name>A0ABX1SFY0_9PSEU</name>
<feature type="transmembrane region" description="Helical" evidence="7">
    <location>
        <begin position="384"/>
        <end position="408"/>
    </location>
</feature>
<dbReference type="PANTHER" id="PTHR43386">
    <property type="entry name" value="OLIGOPEPTIDE TRANSPORT SYSTEM PERMEASE PROTEIN APPC"/>
    <property type="match status" value="1"/>
</dbReference>
<keyword evidence="11" id="KW-1185">Reference proteome</keyword>
<dbReference type="SUPFAM" id="SSF161098">
    <property type="entry name" value="MetI-like"/>
    <property type="match status" value="1"/>
</dbReference>
<feature type="transmembrane region" description="Helical" evidence="7">
    <location>
        <begin position="472"/>
        <end position="490"/>
    </location>
</feature>
<evidence type="ECO:0000256" key="7">
    <source>
        <dbReference type="RuleBase" id="RU363032"/>
    </source>
</evidence>
<evidence type="ECO:0000256" key="1">
    <source>
        <dbReference type="ARBA" id="ARBA00004651"/>
    </source>
</evidence>
<sequence length="595" mass="59595">MTRETLITGASRVLTVGAVVALIGILPWLSGRSPELTILRARSAEQEATPEALASIRGQLGLDAGPLTLFGRWLGGLLTGDPGTSWISGRPVLPGVLSALGVSLTLMVFAVAVAAVLAVLLALPAVARGLRGTAGPASGAWGAAFTALPEFLLAALLLVTGAVWLGLFPPYGWQGPQHAVLPALALGLPAGGLIGRLLADALSATFTERWLATWQVAGFSRTRIAAAVARRTLPALVPQIGLVLVGLTGGAVAVEQVFAIPGLGRATLSAAAAQDLPALQLGVLALLGVAVAAGAGAGLIRRVLLGRALRSGDLPVPSPAAAGGRRQWVVPAGSAAVLALVVTAGLLRDPFTSAHDRLAPPSWALPFGADASGRDLLARVGHGALLTAGTALAVVLVSLAVGVLIGLFPRLSTGPAEVTNAAPPVIAGLVVAAVAGPSVAGAAIAVTIVSWAPLAAHTAALAVEARAQPYVRILPVLGVGPARLLVRHVLPAVLGPVFRHAMLRLPGVALALAALGFLGLGPQPPSPEWGLLLAEGLAYVERAPWAVLVPTGVLVLTSVLAVSLSSVSGPAGGRRRGAPPRDADPPSAPEAEAAR</sequence>